<gene>
    <name evidence="1" type="ORF">SNOG_15390</name>
</gene>
<proteinExistence type="predicted"/>
<dbReference type="GeneID" id="5982469"/>
<evidence type="ECO:0000313" key="1">
    <source>
        <dbReference type="EMBL" id="EAT77323.1"/>
    </source>
</evidence>
<protein>
    <submittedName>
        <fullName evidence="1">Uncharacterized protein</fullName>
    </submittedName>
</protein>
<dbReference type="RefSeq" id="XP_001805540.1">
    <property type="nucleotide sequence ID" value="XM_001805488.1"/>
</dbReference>
<evidence type="ECO:0000313" key="2">
    <source>
        <dbReference type="Proteomes" id="UP000001055"/>
    </source>
</evidence>
<name>Q0TYW8_PHANO</name>
<accession>Q0TYW8</accession>
<dbReference type="KEGG" id="pno:SNOG_15390"/>
<reference evidence="2" key="1">
    <citation type="journal article" date="2007" name="Plant Cell">
        <title>Dothideomycete-plant interactions illuminated by genome sequencing and EST analysis of the wheat pathogen Stagonospora nodorum.</title>
        <authorList>
            <person name="Hane J.K."/>
            <person name="Lowe R.G."/>
            <person name="Solomon P.S."/>
            <person name="Tan K.C."/>
            <person name="Schoch C.L."/>
            <person name="Spatafora J.W."/>
            <person name="Crous P.W."/>
            <person name="Kodira C."/>
            <person name="Birren B.W."/>
            <person name="Galagan J.E."/>
            <person name="Torriani S.F."/>
            <person name="McDonald B.A."/>
            <person name="Oliver R.P."/>
        </authorList>
    </citation>
    <scope>NUCLEOTIDE SEQUENCE [LARGE SCALE GENOMIC DNA]</scope>
    <source>
        <strain evidence="2">SN15 / ATCC MYA-4574 / FGSC 10173</strain>
    </source>
</reference>
<dbReference type="InParanoid" id="Q0TYW8"/>
<dbReference type="Proteomes" id="UP000001055">
    <property type="component" value="Unassembled WGS sequence"/>
</dbReference>
<organism evidence="1 2">
    <name type="scientific">Phaeosphaeria nodorum (strain SN15 / ATCC MYA-4574 / FGSC 10173)</name>
    <name type="common">Glume blotch fungus</name>
    <name type="synonym">Parastagonospora nodorum</name>
    <dbReference type="NCBI Taxonomy" id="321614"/>
    <lineage>
        <taxon>Eukaryota</taxon>
        <taxon>Fungi</taxon>
        <taxon>Dikarya</taxon>
        <taxon>Ascomycota</taxon>
        <taxon>Pezizomycotina</taxon>
        <taxon>Dothideomycetes</taxon>
        <taxon>Pleosporomycetidae</taxon>
        <taxon>Pleosporales</taxon>
        <taxon>Pleosporineae</taxon>
        <taxon>Phaeosphaeriaceae</taxon>
        <taxon>Parastagonospora</taxon>
    </lineage>
</organism>
<dbReference type="EMBL" id="CH445361">
    <property type="protein sequence ID" value="EAT77323.1"/>
    <property type="molecule type" value="Genomic_DNA"/>
</dbReference>
<sequence length="55" mass="5895">MASFAMICTVVVNESYSTTHAWAAWAGASGAIFEVGISPREKAAWRSRTKMLGST</sequence>
<dbReference type="AlphaFoldDB" id="Q0TYW8"/>